<dbReference type="EMBL" id="JAUJYN010000004">
    <property type="protein sequence ID" value="KAK1274502.1"/>
    <property type="molecule type" value="Genomic_DNA"/>
</dbReference>
<proteinExistence type="predicted"/>
<dbReference type="Pfam" id="PF00078">
    <property type="entry name" value="RVT_1"/>
    <property type="match status" value="1"/>
</dbReference>
<feature type="domain" description="Reverse transcriptase" evidence="1">
    <location>
        <begin position="3"/>
        <end position="77"/>
    </location>
</feature>
<dbReference type="AlphaFoldDB" id="A0AAV9BDT7"/>
<evidence type="ECO:0000313" key="2">
    <source>
        <dbReference type="EMBL" id="KAK1274502.1"/>
    </source>
</evidence>
<evidence type="ECO:0000313" key="3">
    <source>
        <dbReference type="Proteomes" id="UP001179952"/>
    </source>
</evidence>
<sequence length="79" mass="8857">MATRIQVFLPCLISLHQSAFVKGRNITNSTLLAHELVRYLNTTAGVGRACIKIDLKKAFDSVRWPYLLAVLKGFNFPAH</sequence>
<keyword evidence="3" id="KW-1185">Reference proteome</keyword>
<accession>A0AAV9BDT7</accession>
<reference evidence="2" key="1">
    <citation type="journal article" date="2023" name="Nat. Commun.">
        <title>Diploid and tetraploid genomes of Acorus and the evolution of monocots.</title>
        <authorList>
            <person name="Ma L."/>
            <person name="Liu K.W."/>
            <person name="Li Z."/>
            <person name="Hsiao Y.Y."/>
            <person name="Qi Y."/>
            <person name="Fu T."/>
            <person name="Tang G.D."/>
            <person name="Zhang D."/>
            <person name="Sun W.H."/>
            <person name="Liu D.K."/>
            <person name="Li Y."/>
            <person name="Chen G.Z."/>
            <person name="Liu X.D."/>
            <person name="Liao X.Y."/>
            <person name="Jiang Y.T."/>
            <person name="Yu X."/>
            <person name="Hao Y."/>
            <person name="Huang J."/>
            <person name="Zhao X.W."/>
            <person name="Ke S."/>
            <person name="Chen Y.Y."/>
            <person name="Wu W.L."/>
            <person name="Hsu J.L."/>
            <person name="Lin Y.F."/>
            <person name="Huang M.D."/>
            <person name="Li C.Y."/>
            <person name="Huang L."/>
            <person name="Wang Z.W."/>
            <person name="Zhao X."/>
            <person name="Zhong W.Y."/>
            <person name="Peng D.H."/>
            <person name="Ahmad S."/>
            <person name="Lan S."/>
            <person name="Zhang J.S."/>
            <person name="Tsai W.C."/>
            <person name="Van de Peer Y."/>
            <person name="Liu Z.J."/>
        </authorList>
    </citation>
    <scope>NUCLEOTIDE SEQUENCE</scope>
    <source>
        <strain evidence="2">SCP</strain>
    </source>
</reference>
<reference evidence="2" key="2">
    <citation type="submission" date="2023-06" db="EMBL/GenBank/DDBJ databases">
        <authorList>
            <person name="Ma L."/>
            <person name="Liu K.-W."/>
            <person name="Li Z."/>
            <person name="Hsiao Y.-Y."/>
            <person name="Qi Y."/>
            <person name="Fu T."/>
            <person name="Tang G."/>
            <person name="Zhang D."/>
            <person name="Sun W.-H."/>
            <person name="Liu D.-K."/>
            <person name="Li Y."/>
            <person name="Chen G.-Z."/>
            <person name="Liu X.-D."/>
            <person name="Liao X.-Y."/>
            <person name="Jiang Y.-T."/>
            <person name="Yu X."/>
            <person name="Hao Y."/>
            <person name="Huang J."/>
            <person name="Zhao X.-W."/>
            <person name="Ke S."/>
            <person name="Chen Y.-Y."/>
            <person name="Wu W.-L."/>
            <person name="Hsu J.-L."/>
            <person name="Lin Y.-F."/>
            <person name="Huang M.-D."/>
            <person name="Li C.-Y."/>
            <person name="Huang L."/>
            <person name="Wang Z.-W."/>
            <person name="Zhao X."/>
            <person name="Zhong W.-Y."/>
            <person name="Peng D.-H."/>
            <person name="Ahmad S."/>
            <person name="Lan S."/>
            <person name="Zhang J.-S."/>
            <person name="Tsai W.-C."/>
            <person name="Van De Peer Y."/>
            <person name="Liu Z.-J."/>
        </authorList>
    </citation>
    <scope>NUCLEOTIDE SEQUENCE</scope>
    <source>
        <strain evidence="2">SCP</strain>
        <tissue evidence="2">Leaves</tissue>
    </source>
</reference>
<comment type="caution">
    <text evidence="2">The sequence shown here is derived from an EMBL/GenBank/DDBJ whole genome shotgun (WGS) entry which is preliminary data.</text>
</comment>
<evidence type="ECO:0000259" key="1">
    <source>
        <dbReference type="Pfam" id="PF00078"/>
    </source>
</evidence>
<protein>
    <recommendedName>
        <fullName evidence="1">Reverse transcriptase domain-containing protein</fullName>
    </recommendedName>
</protein>
<name>A0AAV9BDT7_ACOGR</name>
<gene>
    <name evidence="2" type="ORF">QJS04_geneDACA008043</name>
</gene>
<dbReference type="InterPro" id="IPR000477">
    <property type="entry name" value="RT_dom"/>
</dbReference>
<organism evidence="2 3">
    <name type="scientific">Acorus gramineus</name>
    <name type="common">Dwarf sweet flag</name>
    <dbReference type="NCBI Taxonomy" id="55184"/>
    <lineage>
        <taxon>Eukaryota</taxon>
        <taxon>Viridiplantae</taxon>
        <taxon>Streptophyta</taxon>
        <taxon>Embryophyta</taxon>
        <taxon>Tracheophyta</taxon>
        <taxon>Spermatophyta</taxon>
        <taxon>Magnoliopsida</taxon>
        <taxon>Liliopsida</taxon>
        <taxon>Acoraceae</taxon>
        <taxon>Acorus</taxon>
    </lineage>
</organism>
<dbReference type="Proteomes" id="UP001179952">
    <property type="component" value="Unassembled WGS sequence"/>
</dbReference>